<comment type="caution">
    <text evidence="1">The sequence shown here is derived from an EMBL/GenBank/DDBJ whole genome shotgun (WGS) entry which is preliminary data.</text>
</comment>
<proteinExistence type="predicted"/>
<organism evidence="1 2">
    <name type="scientific">Phytophthora aleatoria</name>
    <dbReference type="NCBI Taxonomy" id="2496075"/>
    <lineage>
        <taxon>Eukaryota</taxon>
        <taxon>Sar</taxon>
        <taxon>Stramenopiles</taxon>
        <taxon>Oomycota</taxon>
        <taxon>Peronosporomycetes</taxon>
        <taxon>Peronosporales</taxon>
        <taxon>Peronosporaceae</taxon>
        <taxon>Phytophthora</taxon>
    </lineage>
</organism>
<sequence>MDPPLLRSSSPANVLDSIAAVLTDFLVSDIPLSKAIELSHVRSLALLDLVWMRSIRDAIKQSMACCQAASE</sequence>
<gene>
    <name evidence="1" type="ORF">JG688_00008285</name>
</gene>
<evidence type="ECO:0000313" key="1">
    <source>
        <dbReference type="EMBL" id="KAG6963135.1"/>
    </source>
</evidence>
<keyword evidence="2" id="KW-1185">Reference proteome</keyword>
<dbReference type="AlphaFoldDB" id="A0A8J5J4Y5"/>
<accession>A0A8J5J4Y5</accession>
<dbReference type="Proteomes" id="UP000709295">
    <property type="component" value="Unassembled WGS sequence"/>
</dbReference>
<protein>
    <submittedName>
        <fullName evidence="1">Uncharacterized protein</fullName>
    </submittedName>
</protein>
<reference evidence="1" key="1">
    <citation type="submission" date="2021-01" db="EMBL/GenBank/DDBJ databases">
        <title>Phytophthora aleatoria, a newly-described species from Pinus radiata is distinct from Phytophthora cactorum isolates based on comparative genomics.</title>
        <authorList>
            <person name="Mcdougal R."/>
            <person name="Panda P."/>
            <person name="Williams N."/>
            <person name="Studholme D.J."/>
        </authorList>
    </citation>
    <scope>NUCLEOTIDE SEQUENCE</scope>
    <source>
        <strain evidence="1">NZFS 4037</strain>
    </source>
</reference>
<name>A0A8J5J4Y5_9STRA</name>
<evidence type="ECO:0000313" key="2">
    <source>
        <dbReference type="Proteomes" id="UP000709295"/>
    </source>
</evidence>
<dbReference type="EMBL" id="JAENGY010000430">
    <property type="protein sequence ID" value="KAG6963135.1"/>
    <property type="molecule type" value="Genomic_DNA"/>
</dbReference>